<evidence type="ECO:0000313" key="3">
    <source>
        <dbReference type="EMBL" id="SDM88963.1"/>
    </source>
</evidence>
<accession>A0A1G9WXY8</accession>
<reference evidence="4" key="1">
    <citation type="submission" date="2016-10" db="EMBL/GenBank/DDBJ databases">
        <authorList>
            <person name="Varghese N."/>
            <person name="Submissions S."/>
        </authorList>
    </citation>
    <scope>NUCLEOTIDE SEQUENCE [LARGE SCALE GENOMIC DNA]</scope>
    <source>
        <strain evidence="4">CGMCC 1.6199</strain>
    </source>
</reference>
<dbReference type="InterPro" id="IPR036513">
    <property type="entry name" value="STAS_dom_sf"/>
</dbReference>
<feature type="domain" description="STAS" evidence="2">
    <location>
        <begin position="160"/>
        <end position="272"/>
    </location>
</feature>
<dbReference type="STRING" id="482461.SAMN05216244_3658"/>
<gene>
    <name evidence="3" type="ORF">SAMN05216244_3658</name>
</gene>
<keyword evidence="1" id="KW-0597">Phosphoprotein</keyword>
<dbReference type="EMBL" id="FNHF01000006">
    <property type="protein sequence ID" value="SDM88963.1"/>
    <property type="molecule type" value="Genomic_DNA"/>
</dbReference>
<dbReference type="PANTHER" id="PTHR33745:SF3">
    <property type="entry name" value="RSBT CO-ANTAGONIST PROTEIN RSBRC"/>
    <property type="match status" value="1"/>
</dbReference>
<dbReference type="Pfam" id="PF01740">
    <property type="entry name" value="STAS"/>
    <property type="match status" value="1"/>
</dbReference>
<dbReference type="PROSITE" id="PS50801">
    <property type="entry name" value="STAS"/>
    <property type="match status" value="1"/>
</dbReference>
<name>A0A1G9WXY8_9BACI</name>
<dbReference type="SUPFAM" id="SSF52091">
    <property type="entry name" value="SpoIIaa-like"/>
    <property type="match status" value="1"/>
</dbReference>
<dbReference type="InterPro" id="IPR051932">
    <property type="entry name" value="Bact_StressResp_Reg"/>
</dbReference>
<dbReference type="PANTHER" id="PTHR33745">
    <property type="entry name" value="RSBT ANTAGONIST PROTEIN RSBS-RELATED"/>
    <property type="match status" value="1"/>
</dbReference>
<organism evidence="3 4">
    <name type="scientific">Sediminibacillus halophilus</name>
    <dbReference type="NCBI Taxonomy" id="482461"/>
    <lineage>
        <taxon>Bacteria</taxon>
        <taxon>Bacillati</taxon>
        <taxon>Bacillota</taxon>
        <taxon>Bacilli</taxon>
        <taxon>Bacillales</taxon>
        <taxon>Bacillaceae</taxon>
        <taxon>Sediminibacillus</taxon>
    </lineage>
</organism>
<dbReference type="Gene3D" id="3.30.750.24">
    <property type="entry name" value="STAS domain"/>
    <property type="match status" value="1"/>
</dbReference>
<proteinExistence type="predicted"/>
<dbReference type="InterPro" id="IPR002645">
    <property type="entry name" value="STAS_dom"/>
</dbReference>
<protein>
    <submittedName>
        <fullName evidence="3">Anti-anti-sigma regulatory factor (Antagonist of anti-sigma factor)</fullName>
    </submittedName>
</protein>
<keyword evidence="4" id="KW-1185">Reference proteome</keyword>
<dbReference type="AlphaFoldDB" id="A0A1G9WXY8"/>
<evidence type="ECO:0000313" key="4">
    <source>
        <dbReference type="Proteomes" id="UP000182347"/>
    </source>
</evidence>
<dbReference type="CDD" id="cd07041">
    <property type="entry name" value="STAS_RsbR_RsbS_like"/>
    <property type="match status" value="1"/>
</dbReference>
<evidence type="ECO:0000256" key="1">
    <source>
        <dbReference type="ARBA" id="ARBA00022553"/>
    </source>
</evidence>
<sequence>MDWYYEEGMSVKDFLIQNRKPFEERLLNEAVNVRDKIEEIRVIGNINLLENALKIVLYVVEGQKDEVVAFAKKEGIAWANFSLTLAFKLEWVQAIRRTLWVALHDYELLSGMDVDRERFYKTESNINALIDEFLNGFFISYSKYKDELIEAQREMVENLSVPIIPVTPSVCILPLIGEIDASRVTTIEEKVLMEIGRLRIRTLIMDLSGILEMESNIATNFLKLLDGIGMMGCTPVITGLRPETVRNMMAQDLIFDNKAEIKGTLQQALDEYLVNQRLEQNNSASALNLNKSV</sequence>
<evidence type="ECO:0000259" key="2">
    <source>
        <dbReference type="PROSITE" id="PS50801"/>
    </source>
</evidence>
<dbReference type="Proteomes" id="UP000182347">
    <property type="component" value="Unassembled WGS sequence"/>
</dbReference>